<dbReference type="EMBL" id="KN880550">
    <property type="protein sequence ID" value="KIY66574.1"/>
    <property type="molecule type" value="Genomic_DNA"/>
</dbReference>
<keyword evidence="3" id="KW-1185">Reference proteome</keyword>
<proteinExistence type="predicted"/>
<dbReference type="CDD" id="cd07379">
    <property type="entry name" value="MPP_239FB"/>
    <property type="match status" value="1"/>
</dbReference>
<dbReference type="SUPFAM" id="SSF56300">
    <property type="entry name" value="Metallo-dependent phosphatases"/>
    <property type="match status" value="1"/>
</dbReference>
<dbReference type="PANTHER" id="PTHR12905:SF28">
    <property type="entry name" value="RHAMNOGALACTURONATE LYASE C-RELATED"/>
    <property type="match status" value="1"/>
</dbReference>
<dbReference type="InterPro" id="IPR004843">
    <property type="entry name" value="Calcineurin-like_PHP"/>
</dbReference>
<protein>
    <submittedName>
        <fullName evidence="2">Metallophosphoesterase domain-containing protein 1</fullName>
    </submittedName>
</protein>
<evidence type="ECO:0000313" key="2">
    <source>
        <dbReference type="EMBL" id="KIY66574.1"/>
    </source>
</evidence>
<dbReference type="Gene3D" id="3.60.21.10">
    <property type="match status" value="1"/>
</dbReference>
<evidence type="ECO:0000259" key="1">
    <source>
        <dbReference type="Pfam" id="PF00149"/>
    </source>
</evidence>
<dbReference type="PANTHER" id="PTHR12905">
    <property type="entry name" value="METALLOPHOSPHOESTERASE"/>
    <property type="match status" value="1"/>
</dbReference>
<dbReference type="AlphaFoldDB" id="A0A0D7B8S1"/>
<gene>
    <name evidence="2" type="ORF">CYLTODRAFT_431725</name>
</gene>
<dbReference type="InterPro" id="IPR029052">
    <property type="entry name" value="Metallo-depent_PP-like"/>
</dbReference>
<feature type="domain" description="Calcineurin-like phosphoesterase" evidence="1">
    <location>
        <begin position="48"/>
        <end position="205"/>
    </location>
</feature>
<dbReference type="OrthoDB" id="630188at2759"/>
<dbReference type="Proteomes" id="UP000054007">
    <property type="component" value="Unassembled WGS sequence"/>
</dbReference>
<dbReference type="Pfam" id="PF00149">
    <property type="entry name" value="Metallophos"/>
    <property type="match status" value="1"/>
</dbReference>
<evidence type="ECO:0000313" key="3">
    <source>
        <dbReference type="Proteomes" id="UP000054007"/>
    </source>
</evidence>
<dbReference type="GO" id="GO:0016787">
    <property type="term" value="F:hydrolase activity"/>
    <property type="evidence" value="ECO:0007669"/>
    <property type="project" value="InterPro"/>
</dbReference>
<reference evidence="2 3" key="1">
    <citation type="journal article" date="2015" name="Fungal Genet. Biol.">
        <title>Evolution of novel wood decay mechanisms in Agaricales revealed by the genome sequences of Fistulina hepatica and Cylindrobasidium torrendii.</title>
        <authorList>
            <person name="Floudas D."/>
            <person name="Held B.W."/>
            <person name="Riley R."/>
            <person name="Nagy L.G."/>
            <person name="Koehler G."/>
            <person name="Ransdell A.S."/>
            <person name="Younus H."/>
            <person name="Chow J."/>
            <person name="Chiniquy J."/>
            <person name="Lipzen A."/>
            <person name="Tritt A."/>
            <person name="Sun H."/>
            <person name="Haridas S."/>
            <person name="LaButti K."/>
            <person name="Ohm R.A."/>
            <person name="Kues U."/>
            <person name="Blanchette R.A."/>
            <person name="Grigoriev I.V."/>
            <person name="Minto R.E."/>
            <person name="Hibbett D.S."/>
        </authorList>
    </citation>
    <scope>NUCLEOTIDE SEQUENCE [LARGE SCALE GENOMIC DNA]</scope>
    <source>
        <strain evidence="2 3">FP15055 ss-10</strain>
    </source>
</reference>
<sequence>MSLEALFDRKPPTLWQQFTDSSLLFVAERAHKFYSTNFSKLEYASGRIRVVCISDTHNAHESLPTLPAGDILIHAGDLTNSGTACELESVLGNHDTALATPANRDAILSCYPSLTYLEDSSITLNVRERRIIVYGSPRTPRHGSGVFQYPRHEANWSHIPLLTDILVTHGPPAHHLDSRGAGCMSLLQALWRVRPRLHIFGHIHVGHGVECLGWSNAQMAYECLLAGKRRWRDTLCIALATLQAFFRGRPGFNGREGTILVNAASVGGLKDEKRRKAIVIELI</sequence>
<name>A0A0D7B8S1_9AGAR</name>
<accession>A0A0D7B8S1</accession>
<dbReference type="InterPro" id="IPR051693">
    <property type="entry name" value="UPF0046_metallophosphoest"/>
</dbReference>
<organism evidence="2 3">
    <name type="scientific">Cylindrobasidium torrendii FP15055 ss-10</name>
    <dbReference type="NCBI Taxonomy" id="1314674"/>
    <lineage>
        <taxon>Eukaryota</taxon>
        <taxon>Fungi</taxon>
        <taxon>Dikarya</taxon>
        <taxon>Basidiomycota</taxon>
        <taxon>Agaricomycotina</taxon>
        <taxon>Agaricomycetes</taxon>
        <taxon>Agaricomycetidae</taxon>
        <taxon>Agaricales</taxon>
        <taxon>Marasmiineae</taxon>
        <taxon>Physalacriaceae</taxon>
        <taxon>Cylindrobasidium</taxon>
    </lineage>
</organism>